<dbReference type="Proteomes" id="UP000008281">
    <property type="component" value="Unassembled WGS sequence"/>
</dbReference>
<feature type="region of interest" description="Disordered" evidence="1">
    <location>
        <begin position="966"/>
        <end position="1027"/>
    </location>
</feature>
<evidence type="ECO:0008006" key="4">
    <source>
        <dbReference type="Google" id="ProtNLM"/>
    </source>
</evidence>
<feature type="compositionally biased region" description="Low complexity" evidence="1">
    <location>
        <begin position="111"/>
        <end position="120"/>
    </location>
</feature>
<feature type="region of interest" description="Disordered" evidence="1">
    <location>
        <begin position="1"/>
        <end position="48"/>
    </location>
</feature>
<name>E3N2F9_CAERE</name>
<dbReference type="InParanoid" id="E3N2F9"/>
<feature type="region of interest" description="Disordered" evidence="1">
    <location>
        <begin position="254"/>
        <end position="291"/>
    </location>
</feature>
<feature type="compositionally biased region" description="Low complexity" evidence="1">
    <location>
        <begin position="271"/>
        <end position="280"/>
    </location>
</feature>
<dbReference type="EMBL" id="DS268512">
    <property type="protein sequence ID" value="EFO84129.1"/>
    <property type="molecule type" value="Genomic_DNA"/>
</dbReference>
<feature type="compositionally biased region" description="Low complexity" evidence="1">
    <location>
        <begin position="728"/>
        <end position="738"/>
    </location>
</feature>
<feature type="region of interest" description="Disordered" evidence="1">
    <location>
        <begin position="104"/>
        <end position="134"/>
    </location>
</feature>
<sequence length="1142" mass="131670">MSDNDPPVEPNRNRKRKSDSSSDAPSSSSRPPQPVPISSGSSTQSLSPITVEDVIGKLRTPLGDGNLDEDKIAAKILKFTEKYGGKKCGDGKLKMKKPIMETIREEESHDSSNTPSSSSRPPRPVPISSGFSAQSTSSITVENVIRTLSKPLEGRNFNVDKIAEKVLKFTEEYGEKVAASIGKNWSTVRTEMEYRIHPFTHANRRNEMSEKEQIPYLRLSNWFEYYEESKEKEAVLDLHKKLYERWEVLALLDSNPPTEPNRNRKRKSDSSSDSPSSSSRPPQPVPISSGFSAPSSLSITVKDIILTLCTRLEGRNFNVDKIAEKVLTFTKEYGLKVAASIGQNWDIVREEMNLRLAVQYKDMEEEKQIMYLRLFNWLAYYEDSDEKEEVLNLHLELNERWLEIKYEKKWKDNLTIYGVWKKLRKPLGIRTIDVEDVIARVNRFTETYRKRMKRIAPSIGKSYATFTHQMAHPSGKRYEEMTPGLQELYVRLLNWLELYKEDWQRVSVLQMHKELWREWSEKEEEKQKERTKWIVKSSLNNFHDVHRFDLEEMSDSAPPTEPNRNRKRKSDSSSDTPSSSSRPPQPVPISSSSSTQSSSSVTVENVIETLRRPVEDGNLDEDKIAEKVLAFTDEYGEKVAASIGRIWVHICTEMKFRDEGAQYKDMKAEEQKIYLRLFNWFEYYEDSQVKEEVLDLHEELEKRWQDVDGRYYKTRGDIRREMEEESYDSSNTPSSSSSPPQPALIFYPYWKHGIPMETQRDNNRQLFDKTLQMQTESARKLEDQLHSVINAPISKKSIKIVHNHDIGITHYESLHYISPSLRNFNIVERHQGEDHQLKANQNMAAANTLPVQFKSLFPSDIQGIPPIGPSPPGCHPFPGLYHDQRNPVTDEIWNNYFLYLQDCLPQILAPPTNMAPARSYSVSNFLTNYGYSIASQYSSDGGFSQNVLGGHESGLRPDMRQYLQSQYNYSGGPQSSSAGRYTQNAPGSHGQARGFGTSDSATGSHRTQRRSNTHQGDTSSAQSEPLNVDDIFEKLNRPLGNEGINTENVIKEIKEFIKNNKAVRITISQSVGKSWDTFRNQIDEKKRRIDTYHELPNPNLKELYLRLFNWLKYYEDDEKRKAVLTFHKELNARWSQFEKTNK</sequence>
<feature type="region of interest" description="Disordered" evidence="1">
    <location>
        <begin position="550"/>
        <end position="602"/>
    </location>
</feature>
<dbReference type="HOGENOM" id="CLU_277600_0_0_1"/>
<feature type="compositionally biased region" description="Polar residues" evidence="1">
    <location>
        <begin position="1013"/>
        <end position="1025"/>
    </location>
</feature>
<protein>
    <recommendedName>
        <fullName evidence="4">CUT domain-containing protein</fullName>
    </recommendedName>
</protein>
<feature type="region of interest" description="Disordered" evidence="1">
    <location>
        <begin position="722"/>
        <end position="741"/>
    </location>
</feature>
<feature type="compositionally biased region" description="Low complexity" evidence="1">
    <location>
        <begin position="21"/>
        <end position="30"/>
    </location>
</feature>
<evidence type="ECO:0000256" key="1">
    <source>
        <dbReference type="SAM" id="MobiDB-lite"/>
    </source>
</evidence>
<feature type="compositionally biased region" description="Polar residues" evidence="1">
    <location>
        <begin position="966"/>
        <end position="986"/>
    </location>
</feature>
<reference evidence="2" key="1">
    <citation type="submission" date="2007-07" db="EMBL/GenBank/DDBJ databases">
        <title>PCAP assembly of the Caenorhabditis remanei genome.</title>
        <authorList>
            <consortium name="The Caenorhabditis remanei Sequencing Consortium"/>
            <person name="Wilson R.K."/>
        </authorList>
    </citation>
    <scope>NUCLEOTIDE SEQUENCE [LARGE SCALE GENOMIC DNA]</scope>
    <source>
        <strain evidence="2">PB4641</strain>
    </source>
</reference>
<accession>E3N2F9</accession>
<feature type="compositionally biased region" description="Low complexity" evidence="1">
    <location>
        <begin position="573"/>
        <end position="601"/>
    </location>
</feature>
<keyword evidence="3" id="KW-1185">Reference proteome</keyword>
<gene>
    <name evidence="2" type="ORF">CRE_16991</name>
</gene>
<organism evidence="3">
    <name type="scientific">Caenorhabditis remanei</name>
    <name type="common">Caenorhabditis vulgaris</name>
    <dbReference type="NCBI Taxonomy" id="31234"/>
    <lineage>
        <taxon>Eukaryota</taxon>
        <taxon>Metazoa</taxon>
        <taxon>Ecdysozoa</taxon>
        <taxon>Nematoda</taxon>
        <taxon>Chromadorea</taxon>
        <taxon>Rhabditida</taxon>
        <taxon>Rhabditina</taxon>
        <taxon>Rhabditomorpha</taxon>
        <taxon>Rhabditoidea</taxon>
        <taxon>Rhabditidae</taxon>
        <taxon>Peloderinae</taxon>
        <taxon>Caenorhabditis</taxon>
    </lineage>
</organism>
<evidence type="ECO:0000313" key="3">
    <source>
        <dbReference type="Proteomes" id="UP000008281"/>
    </source>
</evidence>
<dbReference type="AlphaFoldDB" id="E3N2F9"/>
<proteinExistence type="predicted"/>
<evidence type="ECO:0000313" key="2">
    <source>
        <dbReference type="EMBL" id="EFO84129.1"/>
    </source>
</evidence>